<feature type="active site" evidence="3">
    <location>
        <position position="264"/>
    </location>
</feature>
<reference evidence="6 7" key="1">
    <citation type="journal article" date="2015" name="Int. J. Syst. Evol. Microbiol.">
        <title>Aestuariivita atlantica sp. nov., isolated from deep sea sediment of the Atlantic Ocean.</title>
        <authorList>
            <person name="Li G."/>
            <person name="Lai Q."/>
            <person name="Du Y."/>
            <person name="Liu X."/>
            <person name="Sun F."/>
            <person name="Shao Z."/>
        </authorList>
    </citation>
    <scope>NUCLEOTIDE SEQUENCE [LARGE SCALE GENOMIC DNA]</scope>
    <source>
        <strain evidence="6 7">22II-S11-z3</strain>
    </source>
</reference>
<feature type="domain" description="Aldehyde dehydrogenase" evidence="5">
    <location>
        <begin position="32"/>
        <end position="489"/>
    </location>
</feature>
<dbReference type="FunFam" id="3.40.605.10:FF:000001">
    <property type="entry name" value="Aldehyde dehydrogenase 1"/>
    <property type="match status" value="1"/>
</dbReference>
<dbReference type="SUPFAM" id="SSF53720">
    <property type="entry name" value="ALDH-like"/>
    <property type="match status" value="1"/>
</dbReference>
<dbReference type="InterPro" id="IPR029510">
    <property type="entry name" value="Ald_DH_CS_GLU"/>
</dbReference>
<dbReference type="InterPro" id="IPR015590">
    <property type="entry name" value="Aldehyde_DH_dom"/>
</dbReference>
<dbReference type="EMBL" id="AQQZ01000006">
    <property type="protein sequence ID" value="KNG92943.1"/>
    <property type="molecule type" value="Genomic_DNA"/>
</dbReference>
<dbReference type="PANTHER" id="PTHR11699">
    <property type="entry name" value="ALDEHYDE DEHYDROGENASE-RELATED"/>
    <property type="match status" value="1"/>
</dbReference>
<organism evidence="6 7">
    <name type="scientific">Pseudaestuariivita atlantica</name>
    <dbReference type="NCBI Taxonomy" id="1317121"/>
    <lineage>
        <taxon>Bacteria</taxon>
        <taxon>Pseudomonadati</taxon>
        <taxon>Pseudomonadota</taxon>
        <taxon>Alphaproteobacteria</taxon>
        <taxon>Rhodobacterales</taxon>
        <taxon>Paracoccaceae</taxon>
        <taxon>Pseudaestuariivita</taxon>
    </lineage>
</organism>
<dbReference type="Pfam" id="PF00171">
    <property type="entry name" value="Aldedh"/>
    <property type="match status" value="1"/>
</dbReference>
<keyword evidence="2 4" id="KW-0560">Oxidoreductase</keyword>
<dbReference type="OrthoDB" id="9812625at2"/>
<dbReference type="PATRIC" id="fig|1317121.7.peg.3415"/>
<dbReference type="AlphaFoldDB" id="A0A0L1JNI9"/>
<proteinExistence type="inferred from homology"/>
<dbReference type="Gene3D" id="3.40.309.10">
    <property type="entry name" value="Aldehyde Dehydrogenase, Chain A, domain 2"/>
    <property type="match status" value="1"/>
</dbReference>
<evidence type="ECO:0000313" key="7">
    <source>
        <dbReference type="Proteomes" id="UP000036938"/>
    </source>
</evidence>
<comment type="caution">
    <text evidence="6">The sequence shown here is derived from an EMBL/GenBank/DDBJ whole genome shotgun (WGS) entry which is preliminary data.</text>
</comment>
<evidence type="ECO:0000259" key="5">
    <source>
        <dbReference type="Pfam" id="PF00171"/>
    </source>
</evidence>
<dbReference type="STRING" id="1317121.ATO11_13480"/>
<dbReference type="InterPro" id="IPR016163">
    <property type="entry name" value="Ald_DH_C"/>
</dbReference>
<keyword evidence="7" id="KW-1185">Reference proteome</keyword>
<accession>A0A0L1JNI9</accession>
<protein>
    <submittedName>
        <fullName evidence="6">Aldehyde dehydrogenase</fullName>
    </submittedName>
</protein>
<dbReference type="Proteomes" id="UP000036938">
    <property type="component" value="Unassembled WGS sequence"/>
</dbReference>
<dbReference type="GO" id="GO:0004030">
    <property type="term" value="F:aldehyde dehydrogenase [NAD(P)+] activity"/>
    <property type="evidence" value="ECO:0007669"/>
    <property type="project" value="UniProtKB-ARBA"/>
</dbReference>
<comment type="similarity">
    <text evidence="1 4">Belongs to the aldehyde dehydrogenase family.</text>
</comment>
<evidence type="ECO:0000313" key="6">
    <source>
        <dbReference type="EMBL" id="KNG92943.1"/>
    </source>
</evidence>
<name>A0A0L1JNI9_9RHOB</name>
<evidence type="ECO:0000256" key="3">
    <source>
        <dbReference type="PROSITE-ProRule" id="PRU10007"/>
    </source>
</evidence>
<evidence type="ECO:0000256" key="2">
    <source>
        <dbReference type="ARBA" id="ARBA00023002"/>
    </source>
</evidence>
<evidence type="ECO:0000256" key="1">
    <source>
        <dbReference type="ARBA" id="ARBA00009986"/>
    </source>
</evidence>
<dbReference type="PROSITE" id="PS00687">
    <property type="entry name" value="ALDEHYDE_DEHYDR_GLU"/>
    <property type="match status" value="1"/>
</dbReference>
<dbReference type="PROSITE" id="PS00070">
    <property type="entry name" value="ALDEHYDE_DEHYDR_CYS"/>
    <property type="match status" value="1"/>
</dbReference>
<dbReference type="Gene3D" id="3.40.605.10">
    <property type="entry name" value="Aldehyde Dehydrogenase, Chain A, domain 1"/>
    <property type="match status" value="1"/>
</dbReference>
<evidence type="ECO:0000256" key="4">
    <source>
        <dbReference type="RuleBase" id="RU003345"/>
    </source>
</evidence>
<dbReference type="FunFam" id="3.40.309.10:FF:000012">
    <property type="entry name" value="Betaine aldehyde dehydrogenase"/>
    <property type="match status" value="1"/>
</dbReference>
<dbReference type="RefSeq" id="WP_050531430.1">
    <property type="nucleotide sequence ID" value="NZ_AQQZ01000006.1"/>
</dbReference>
<dbReference type="InterPro" id="IPR016162">
    <property type="entry name" value="Ald_DH_N"/>
</dbReference>
<dbReference type="InterPro" id="IPR016160">
    <property type="entry name" value="Ald_DH_CS_CYS"/>
</dbReference>
<gene>
    <name evidence="6" type="ORF">ATO11_13480</name>
</gene>
<sequence length="494" mass="51124">MQQSDIDKERARPVAAQGHLIDGARVAAVDGATLDVISPIDGSHLTTIASGGAEDVARAVASARAAFEDGRWAAQPPAARKAVLHRWADLIEAEALSLAVLGVRDNGTEIGMAFKAEPLSAAGTIRYYAEALDKVYGEIAPTAPDTLGLIHRAPVGVVGAIVPWNFPLMIGAWKLAPALAMGNSVVLKPSESASLSLLRLAELALEAGLPPGVLNVVTGDGAGAGDALARSMDVDVLVFTGSGATGRKLLEASAASNLKRCYLELGGKSPNVVFADAPDLDEAARVSAAGIFRNSGQVCIAGARLLVEASIHDDFVAALVREAEAFRVGDPLQTSTQIGAVHSEAQMARNLDFAATARAEGATCATGGDQILRDTGGTYMAPTIFTGVRPDHHLFREEVFGPMLAVTPFTTEDEALRLANDSPLGLAGAVWTGGLSRAHRMVAGLRAGVVHVNTYGGADGTVPLGGVKQSGNGSDKSLHALDKYVDLKTAWIKL</sequence>
<dbReference type="InterPro" id="IPR016161">
    <property type="entry name" value="Ald_DH/histidinol_DH"/>
</dbReference>